<dbReference type="KEGG" id="chrb:DK843_12735"/>
<reference evidence="2 3" key="1">
    <citation type="submission" date="2018-05" db="EMBL/GenBank/DDBJ databases">
        <title>Genome sequencing, assembly and analysis of the novel insecticidal bacterium, Chromobacterium phragmitis.</title>
        <authorList>
            <person name="Sparks M.E."/>
            <person name="Blackburn M.B."/>
            <person name="Gundersen-Rindal D.E."/>
        </authorList>
    </citation>
    <scope>NUCLEOTIDE SEQUENCE [LARGE SCALE GENOMIC DNA]</scope>
    <source>
        <strain evidence="2">IIBBL 274-1</strain>
    </source>
</reference>
<dbReference type="Gene3D" id="2.60.40.3940">
    <property type="match status" value="1"/>
</dbReference>
<proteinExistence type="predicted"/>
<gene>
    <name evidence="2" type="ORF">DK843_12735</name>
</gene>
<dbReference type="Pfam" id="PF21882">
    <property type="entry name" value="Gp53-like_C"/>
    <property type="match status" value="1"/>
</dbReference>
<dbReference type="Proteomes" id="UP000252038">
    <property type="component" value="Chromosome"/>
</dbReference>
<evidence type="ECO:0000313" key="2">
    <source>
        <dbReference type="EMBL" id="AXE35085.1"/>
    </source>
</evidence>
<name>A0A344UII7_9NEIS</name>
<feature type="domain" description="Putative tail fiber protein gp53-like C-terminal" evidence="1">
    <location>
        <begin position="577"/>
        <end position="678"/>
    </location>
</feature>
<organism evidence="2 3">
    <name type="scientific">Chromobacterium phragmitis</name>
    <dbReference type="NCBI Taxonomy" id="2202141"/>
    <lineage>
        <taxon>Bacteria</taxon>
        <taxon>Pseudomonadati</taxon>
        <taxon>Pseudomonadota</taxon>
        <taxon>Betaproteobacteria</taxon>
        <taxon>Neisseriales</taxon>
        <taxon>Chromobacteriaceae</taxon>
        <taxon>Chromobacterium</taxon>
    </lineage>
</organism>
<accession>A0A344UII7</accession>
<sequence length="678" mass="71515">MANLQEKITWEPGIYQLETSDPVLAGPDGVDNVQAKQLANRTAYLKKQIDDLVSGALVAEFADRLKTPRNIAMTGDGNWNVMFDGSGNASAAMTLRDSGVTPGEYGIVTVDGKGRVTKARQMSGDDVPAHDWNKISTGKPTTLAGYGISDGASKTDLQNAVNGLVSGAPANLNTLQELAAAVNNDPKYSATVDGKLAGKADKATTLAGYGIADGASKSDLQNAVNGLVSNAPANLNTLQELAAAMNNDPKYSATVDGKLAGKADKTDLANAGIGGQARNINAGTLTDLRPNGFYHAQADGGKGLTGAPGSGANGMFNVNFLSDKWGSLTYRQWGGEIYEARLENGAWSNFNRHWHSGNFNPDGKADKATTLAGYGIADAASKDTGNRVWANAFRASKGLPTGDDSSSGFAFGPDGDTGLFADASGNSANMGTNNLFLHIDSTRVFQVSNAGRVWTSSYGFLDDKFASKVDTFRTQGQPVDKVDWNTLLEPGVYSIVDTTFSGLNAPPASYFWGTLQVMRGSPRGSIGGVTQIYTSHGGMSVWLRTAWNDQAWQPWQQLWHSGNQVFSSLIEGNGYQKLPSGLIIQWGQGSLTATLGNPSSLATALFTTGEITFRTSFPAACCSIMVNGNENSVSGQVQEGYFWVGGRSKEKATIGYTQVFGSSGAGERTAFDWVAIGY</sequence>
<evidence type="ECO:0000313" key="3">
    <source>
        <dbReference type="Proteomes" id="UP000252038"/>
    </source>
</evidence>
<dbReference type="AlphaFoldDB" id="A0A344UII7"/>
<dbReference type="InterPro" id="IPR054075">
    <property type="entry name" value="Gp53-like_C"/>
</dbReference>
<dbReference type="CDD" id="cd19958">
    <property type="entry name" value="pyocin_knob"/>
    <property type="match status" value="1"/>
</dbReference>
<evidence type="ECO:0000259" key="1">
    <source>
        <dbReference type="Pfam" id="PF21882"/>
    </source>
</evidence>
<dbReference type="EMBL" id="CP029554">
    <property type="protein sequence ID" value="AXE35085.1"/>
    <property type="molecule type" value="Genomic_DNA"/>
</dbReference>
<dbReference type="RefSeq" id="WP_114073430.1">
    <property type="nucleotide sequence ID" value="NZ_CP029554.1"/>
</dbReference>
<protein>
    <recommendedName>
        <fullName evidence="1">Putative tail fiber protein gp53-like C-terminal domain-containing protein</fullName>
    </recommendedName>
</protein>